<dbReference type="GO" id="GO:0016020">
    <property type="term" value="C:membrane"/>
    <property type="evidence" value="ECO:0007669"/>
    <property type="project" value="UniProtKB-SubCell"/>
</dbReference>
<feature type="region of interest" description="Disordered" evidence="11">
    <location>
        <begin position="152"/>
        <end position="212"/>
    </location>
</feature>
<evidence type="ECO:0000256" key="3">
    <source>
        <dbReference type="ARBA" id="ARBA00022448"/>
    </source>
</evidence>
<keyword evidence="4 12" id="KW-0812">Transmembrane</keyword>
<feature type="coiled-coil region" evidence="10">
    <location>
        <begin position="594"/>
        <end position="621"/>
    </location>
</feature>
<dbReference type="Proteomes" id="UP001190640">
    <property type="component" value="Chromosome 1"/>
</dbReference>
<sequence length="683" mass="74176">MEPSGPFHDSGVGDLDAEEPRCPVPPSGDEPRPPAAPPSLAPAAAAAAAGPLRAPPPVAALRPASRQGSQPNVSGEHWAAPAGHSPSSSGGGGAGGGGAGKHRQASPLAHRRDSNPFTEIAMSSCKYSGGVMKPLSRLSASRRNLLDAEPEAQPLQLLGAGGHPPEIVISREDNHSPQGLLHPHPNAAGAGPAGGGHKHPPAGGPSFAKAPKRKNQNIGYRLGHRRALFEKRKRLSDYALIFGMFGIVVMVIETELSWGLYSKGSMFSLALKCLISLSTVILLGLIIAYHTREVQLFVIDNGADDWRIAMTYERILYISLEMVVCAIHPIPGEYKFFWTARLAFSYTASLAEADVDIILSIPMFLRLYLIARVMLLHSKLFTDASSRSIGALNKINFNTRFVMKTLMTICPGTVLLVFSISLWIIAAWTVRVCERYHDQQDVTSNFLGAMWLISITFLSIGYGDMVPHTYCGKGVCLLTGIMGAGCTALVVAVVARKLELTKAEKHVHNFMMDTQLTKRIKNAAANVLRETWLIYKHTKLLKKIDHAKVRKHQRKFLQAIHQLRSVKMEQRKLSDQANTLVDLSKMQNVMYDLITELNDRSEDLEKQIGGLESKLEQLATSFNSLPLLITDALRQQQQQLLATIIEARGVSMGVGAPQTPLSDSPLGVSSTSFPTPYTSSSSC</sequence>
<evidence type="ECO:0000256" key="11">
    <source>
        <dbReference type="SAM" id="MobiDB-lite"/>
    </source>
</evidence>
<dbReference type="InterPro" id="IPR015449">
    <property type="entry name" value="K_chnl_Ca-activ_SK"/>
</dbReference>
<keyword evidence="7" id="KW-0406">Ion transport</keyword>
<gene>
    <name evidence="15" type="primary">KCNN3</name>
</gene>
<dbReference type="AlphaFoldDB" id="A0AA97J0S4"/>
<feature type="compositionally biased region" description="Low complexity" evidence="11">
    <location>
        <begin position="79"/>
        <end position="88"/>
    </location>
</feature>
<dbReference type="KEGG" id="emc:129325553"/>
<evidence type="ECO:0000256" key="9">
    <source>
        <dbReference type="ARBA" id="ARBA00023303"/>
    </source>
</evidence>
<feature type="compositionally biased region" description="Low complexity" evidence="11">
    <location>
        <begin position="669"/>
        <end position="683"/>
    </location>
</feature>
<evidence type="ECO:0000256" key="1">
    <source>
        <dbReference type="ARBA" id="ARBA00004141"/>
    </source>
</evidence>
<dbReference type="GO" id="GO:0030018">
    <property type="term" value="C:Z disc"/>
    <property type="evidence" value="ECO:0007669"/>
    <property type="project" value="UniProtKB-SubCell"/>
</dbReference>
<evidence type="ECO:0000256" key="4">
    <source>
        <dbReference type="ARBA" id="ARBA00022692"/>
    </source>
</evidence>
<keyword evidence="5" id="KW-0112">Calmodulin-binding</keyword>
<keyword evidence="14" id="KW-1185">Reference proteome</keyword>
<feature type="region of interest" description="Disordered" evidence="11">
    <location>
        <begin position="656"/>
        <end position="683"/>
    </location>
</feature>
<name>A0AA97J0S4_EUBMA</name>
<evidence type="ECO:0000256" key="2">
    <source>
        <dbReference type="ARBA" id="ARBA00004216"/>
    </source>
</evidence>
<dbReference type="FunFam" id="1.10.287.70:FF:000022">
    <property type="entry name" value="Small conductance calcium-activated potassium channel, isoform O"/>
    <property type="match status" value="1"/>
</dbReference>
<keyword evidence="6 12" id="KW-1133">Transmembrane helix</keyword>
<dbReference type="InterPro" id="IPR036122">
    <property type="entry name" value="CaM-bd_dom_sf"/>
</dbReference>
<dbReference type="Pfam" id="PF07885">
    <property type="entry name" value="Ion_trans_2"/>
    <property type="match status" value="1"/>
</dbReference>
<evidence type="ECO:0000259" key="13">
    <source>
        <dbReference type="SMART" id="SM01053"/>
    </source>
</evidence>
<evidence type="ECO:0000256" key="12">
    <source>
        <dbReference type="SAM" id="Phobius"/>
    </source>
</evidence>
<feature type="compositionally biased region" description="Low complexity" evidence="11">
    <location>
        <begin position="41"/>
        <end position="52"/>
    </location>
</feature>
<feature type="transmembrane region" description="Helical" evidence="12">
    <location>
        <begin position="235"/>
        <end position="252"/>
    </location>
</feature>
<protein>
    <submittedName>
        <fullName evidence="15">Small conductance calcium-activated potassium channel protein 3</fullName>
    </submittedName>
</protein>
<dbReference type="PANTHER" id="PTHR10153">
    <property type="entry name" value="SMALL CONDUCTANCE CALCIUM-ACTIVATED POTASSIUM CHANNEL"/>
    <property type="match status" value="1"/>
</dbReference>
<feature type="domain" description="Calmodulin-binding" evidence="13">
    <location>
        <begin position="513"/>
        <end position="589"/>
    </location>
</feature>
<dbReference type="GO" id="GO:0016286">
    <property type="term" value="F:small conductance calcium-activated potassium channel activity"/>
    <property type="evidence" value="ECO:0007669"/>
    <property type="project" value="InterPro"/>
</dbReference>
<dbReference type="CTD" id="3782"/>
<organism evidence="14 15">
    <name type="scientific">Eublepharis macularius</name>
    <name type="common">Leopard gecko</name>
    <name type="synonym">Cyrtodactylus macularius</name>
    <dbReference type="NCBI Taxonomy" id="481883"/>
    <lineage>
        <taxon>Eukaryota</taxon>
        <taxon>Metazoa</taxon>
        <taxon>Chordata</taxon>
        <taxon>Craniata</taxon>
        <taxon>Vertebrata</taxon>
        <taxon>Euteleostomi</taxon>
        <taxon>Lepidosauria</taxon>
        <taxon>Squamata</taxon>
        <taxon>Bifurcata</taxon>
        <taxon>Gekkota</taxon>
        <taxon>Eublepharidae</taxon>
        <taxon>Eublepharinae</taxon>
        <taxon>Eublepharis</taxon>
    </lineage>
</organism>
<dbReference type="Gene3D" id="1.10.287.70">
    <property type="match status" value="2"/>
</dbReference>
<keyword evidence="3" id="KW-0813">Transport</keyword>
<evidence type="ECO:0000313" key="14">
    <source>
        <dbReference type="Proteomes" id="UP001190640"/>
    </source>
</evidence>
<feature type="transmembrane region" description="Helical" evidence="12">
    <location>
        <begin position="446"/>
        <end position="463"/>
    </location>
</feature>
<dbReference type="Pfam" id="PF03530">
    <property type="entry name" value="SK_channel"/>
    <property type="match status" value="1"/>
</dbReference>
<feature type="transmembrane region" description="Helical" evidence="12">
    <location>
        <begin position="401"/>
        <end position="426"/>
    </location>
</feature>
<proteinExistence type="predicted"/>
<dbReference type="InterPro" id="IPR004178">
    <property type="entry name" value="CaM-bd_dom"/>
</dbReference>
<dbReference type="SUPFAM" id="SSF81327">
    <property type="entry name" value="Small-conductance potassium channel"/>
    <property type="match status" value="1"/>
</dbReference>
<feature type="compositionally biased region" description="Pro residues" evidence="11">
    <location>
        <begin position="22"/>
        <end position="40"/>
    </location>
</feature>
<evidence type="ECO:0000313" key="15">
    <source>
        <dbReference type="RefSeq" id="XP_054829255.1"/>
    </source>
</evidence>
<comment type="subcellular location">
    <subcellularLocation>
        <location evidence="2">Cytoplasm</location>
        <location evidence="2">Myofibril</location>
        <location evidence="2">Sarcomere</location>
        <location evidence="2">Z line</location>
    </subcellularLocation>
    <subcellularLocation>
        <location evidence="1">Membrane</location>
        <topology evidence="1">Multi-pass membrane protein</topology>
    </subcellularLocation>
</comment>
<feature type="transmembrane region" description="Helical" evidence="12">
    <location>
        <begin position="264"/>
        <end position="289"/>
    </location>
</feature>
<dbReference type="Pfam" id="PF02888">
    <property type="entry name" value="CaMBD"/>
    <property type="match status" value="1"/>
</dbReference>
<evidence type="ECO:0000256" key="10">
    <source>
        <dbReference type="SAM" id="Coils"/>
    </source>
</evidence>
<dbReference type="SUPFAM" id="SSF81324">
    <property type="entry name" value="Voltage-gated potassium channels"/>
    <property type="match status" value="1"/>
</dbReference>
<dbReference type="GeneID" id="129325553"/>
<accession>A0AA97J0S4</accession>
<keyword evidence="8 12" id="KW-0472">Membrane</keyword>
<dbReference type="PRINTS" id="PR01451">
    <property type="entry name" value="SKCHANNEL"/>
</dbReference>
<feature type="region of interest" description="Disordered" evidence="11">
    <location>
        <begin position="1"/>
        <end position="117"/>
    </location>
</feature>
<dbReference type="FunFam" id="1.10.287.70:FF:000027">
    <property type="entry name" value="Small conductance calcium-activated potassium channel, isoform O"/>
    <property type="match status" value="1"/>
</dbReference>
<dbReference type="SMART" id="SM01053">
    <property type="entry name" value="CaMBD"/>
    <property type="match status" value="1"/>
</dbReference>
<keyword evidence="9 15" id="KW-0407">Ion channel</keyword>
<feature type="transmembrane region" description="Helical" evidence="12">
    <location>
        <begin position="475"/>
        <end position="495"/>
    </location>
</feature>
<evidence type="ECO:0000256" key="7">
    <source>
        <dbReference type="ARBA" id="ARBA00023065"/>
    </source>
</evidence>
<feature type="compositionally biased region" description="Gly residues" evidence="11">
    <location>
        <begin position="89"/>
        <end position="99"/>
    </location>
</feature>
<dbReference type="InterPro" id="IPR013099">
    <property type="entry name" value="K_chnl_dom"/>
</dbReference>
<evidence type="ECO:0000256" key="6">
    <source>
        <dbReference type="ARBA" id="ARBA00022989"/>
    </source>
</evidence>
<dbReference type="RefSeq" id="XP_054829255.1">
    <property type="nucleotide sequence ID" value="XM_054973280.1"/>
</dbReference>
<dbReference type="GO" id="GO:0005516">
    <property type="term" value="F:calmodulin binding"/>
    <property type="evidence" value="ECO:0007669"/>
    <property type="project" value="UniProtKB-KW"/>
</dbReference>
<reference evidence="15" key="1">
    <citation type="submission" date="2025-08" db="UniProtKB">
        <authorList>
            <consortium name="RefSeq"/>
        </authorList>
    </citation>
    <scope>IDENTIFICATION</scope>
    <source>
        <tissue evidence="15">Blood</tissue>
    </source>
</reference>
<evidence type="ECO:0000256" key="8">
    <source>
        <dbReference type="ARBA" id="ARBA00023136"/>
    </source>
</evidence>
<keyword evidence="10" id="KW-0175">Coiled coil</keyword>
<evidence type="ECO:0000256" key="5">
    <source>
        <dbReference type="ARBA" id="ARBA00022860"/>
    </source>
</evidence>